<name>A0A2C9JCF9_BIOGL</name>
<feature type="domain" description="RanBP2-type" evidence="11">
    <location>
        <begin position="340"/>
        <end position="369"/>
    </location>
</feature>
<dbReference type="PANTHER" id="PTHR46858:SF5">
    <property type="entry name" value="E3 UBIQUITIN-PROTEIN LIGASE APD1-RELATED"/>
    <property type="match status" value="1"/>
</dbReference>
<dbReference type="VEuPathDB" id="VectorBase:BGLB000573"/>
<dbReference type="GO" id="GO:0043066">
    <property type="term" value="P:negative regulation of apoptotic process"/>
    <property type="evidence" value="ECO:0007669"/>
    <property type="project" value="InterPro"/>
</dbReference>
<evidence type="ECO:0000256" key="2">
    <source>
        <dbReference type="ARBA" id="ARBA00005803"/>
    </source>
</evidence>
<dbReference type="Proteomes" id="UP000076420">
    <property type="component" value="Unassembled WGS sequence"/>
</dbReference>
<evidence type="ECO:0000259" key="11">
    <source>
        <dbReference type="PROSITE" id="PS50199"/>
    </source>
</evidence>
<evidence type="ECO:0000313" key="13">
    <source>
        <dbReference type="EnsemblMetazoa" id="BGLB000573-PD"/>
    </source>
</evidence>
<feature type="domain" description="DM2" evidence="12">
    <location>
        <begin position="34"/>
        <end position="114"/>
    </location>
</feature>
<evidence type="ECO:0000259" key="12">
    <source>
        <dbReference type="PROSITE" id="PS51925"/>
    </source>
</evidence>
<dbReference type="GO" id="GO:0061630">
    <property type="term" value="F:ubiquitin protein ligase activity"/>
    <property type="evidence" value="ECO:0007669"/>
    <property type="project" value="TreeGrafter"/>
</dbReference>
<dbReference type="InterPro" id="IPR013083">
    <property type="entry name" value="Znf_RING/FYVE/PHD"/>
</dbReference>
<dbReference type="CDD" id="cd16646">
    <property type="entry name" value="mRING-HC-C2H2C4_MDM2-like"/>
    <property type="match status" value="1"/>
</dbReference>
<evidence type="ECO:0000256" key="5">
    <source>
        <dbReference type="ARBA" id="ARBA00022833"/>
    </source>
</evidence>
<dbReference type="PROSITE" id="PS51925">
    <property type="entry name" value="SWIB_MDM2"/>
    <property type="match status" value="1"/>
</dbReference>
<evidence type="ECO:0000256" key="7">
    <source>
        <dbReference type="PIRNR" id="PIRNR006748"/>
    </source>
</evidence>
<keyword evidence="4 8" id="KW-0863">Zinc-finger</keyword>
<feature type="region of interest" description="Disordered" evidence="9">
    <location>
        <begin position="378"/>
        <end position="430"/>
    </location>
</feature>
<feature type="region of interest" description="Disordered" evidence="9">
    <location>
        <begin position="158"/>
        <end position="181"/>
    </location>
</feature>
<feature type="region of interest" description="Disordered" evidence="9">
    <location>
        <begin position="214"/>
        <end position="240"/>
    </location>
</feature>
<dbReference type="SUPFAM" id="SSF90209">
    <property type="entry name" value="Ran binding protein zinc finger-like"/>
    <property type="match status" value="1"/>
</dbReference>
<gene>
    <name evidence="13" type="primary">106077134</name>
</gene>
<dbReference type="Gene3D" id="2.30.30.380">
    <property type="entry name" value="Zn-finger domain of Sec23/24"/>
    <property type="match status" value="1"/>
</dbReference>
<dbReference type="InterPro" id="IPR001841">
    <property type="entry name" value="Znf_RING"/>
</dbReference>
<dbReference type="CDD" id="cd10566">
    <property type="entry name" value="MDM2_like"/>
    <property type="match status" value="1"/>
</dbReference>
<comment type="similarity">
    <text evidence="2 7">Belongs to the MDM2/MDM4 family.</text>
</comment>
<evidence type="ECO:0000256" key="1">
    <source>
        <dbReference type="ARBA" id="ARBA00004123"/>
    </source>
</evidence>
<dbReference type="InterPro" id="IPR003121">
    <property type="entry name" value="SWIB_MDM2_domain"/>
</dbReference>
<feature type="compositionally biased region" description="Polar residues" evidence="9">
    <location>
        <begin position="378"/>
        <end position="418"/>
    </location>
</feature>
<dbReference type="InterPro" id="IPR001876">
    <property type="entry name" value="Znf_RanBP2"/>
</dbReference>
<dbReference type="InterPro" id="IPR036885">
    <property type="entry name" value="SWIB_MDM2_dom_sf"/>
</dbReference>
<dbReference type="OrthoDB" id="24526at2759"/>
<dbReference type="STRING" id="6526.A0A2C9JCF9"/>
<dbReference type="Gene3D" id="1.10.245.10">
    <property type="entry name" value="SWIB/MDM2 domain"/>
    <property type="match status" value="1"/>
</dbReference>
<evidence type="ECO:0000256" key="8">
    <source>
        <dbReference type="PROSITE-ProRule" id="PRU00322"/>
    </source>
</evidence>
<dbReference type="GO" id="GO:0008270">
    <property type="term" value="F:zinc ion binding"/>
    <property type="evidence" value="ECO:0007669"/>
    <property type="project" value="UniProtKB-KW"/>
</dbReference>
<evidence type="ECO:0000256" key="4">
    <source>
        <dbReference type="ARBA" id="ARBA00022771"/>
    </source>
</evidence>
<organism evidence="13 14">
    <name type="scientific">Biomphalaria glabrata</name>
    <name type="common">Bloodfluke planorb</name>
    <name type="synonym">Freshwater snail</name>
    <dbReference type="NCBI Taxonomy" id="6526"/>
    <lineage>
        <taxon>Eukaryota</taxon>
        <taxon>Metazoa</taxon>
        <taxon>Spiralia</taxon>
        <taxon>Lophotrochozoa</taxon>
        <taxon>Mollusca</taxon>
        <taxon>Gastropoda</taxon>
        <taxon>Heterobranchia</taxon>
        <taxon>Euthyneura</taxon>
        <taxon>Panpulmonata</taxon>
        <taxon>Hygrophila</taxon>
        <taxon>Lymnaeoidea</taxon>
        <taxon>Planorbidae</taxon>
        <taxon>Biomphalaria</taxon>
    </lineage>
</organism>
<feature type="region of interest" description="Disordered" evidence="9">
    <location>
        <begin position="1"/>
        <end position="23"/>
    </location>
</feature>
<feature type="domain" description="RING-type" evidence="10">
    <location>
        <begin position="441"/>
        <end position="482"/>
    </location>
</feature>
<comment type="subcellular location">
    <subcellularLocation>
        <location evidence="1">Nucleus</location>
    </subcellularLocation>
</comment>
<evidence type="ECO:0000259" key="10">
    <source>
        <dbReference type="PROSITE" id="PS50089"/>
    </source>
</evidence>
<dbReference type="AlphaFoldDB" id="A0A2C9JCF9"/>
<accession>A0A2C9JCF9</accession>
<keyword evidence="6" id="KW-0539">Nucleus</keyword>
<evidence type="ECO:0000256" key="6">
    <source>
        <dbReference type="ARBA" id="ARBA00023242"/>
    </source>
</evidence>
<dbReference type="GO" id="GO:0010468">
    <property type="term" value="P:regulation of gene expression"/>
    <property type="evidence" value="ECO:0007669"/>
    <property type="project" value="TreeGrafter"/>
</dbReference>
<dbReference type="KEGG" id="bgt:106077134"/>
<dbReference type="PANTHER" id="PTHR46858">
    <property type="entry name" value="OS05G0521000 PROTEIN"/>
    <property type="match status" value="1"/>
</dbReference>
<dbReference type="GO" id="GO:0051726">
    <property type="term" value="P:regulation of cell cycle"/>
    <property type="evidence" value="ECO:0007669"/>
    <property type="project" value="InterPro"/>
</dbReference>
<dbReference type="EnsemblMetazoa" id="BGLB000573-RD">
    <property type="protein sequence ID" value="BGLB000573-PD"/>
    <property type="gene ID" value="BGLB000573"/>
</dbReference>
<sequence>MFQRNTETVMSTRESVQDNTSQQYTAETTVIKIPMVRPNPGLLNVIHLNGGKGEVFTMQEVTHHVIQYIKDRALYDPNNVAVVHCGGDPLGTALNVNTFTRNEALGLIWKNCIPLQDSALHIQRHAVSQETSRPNRQESERNTLSSLAASNACSEQKLVSQPSVSQSADTSSSASTPLTAPSFSHKAAKATVIIHDSEIEKCFSDSMVSSSDESLYSRAKHPKRRRTSSSTSINVQIDEPDRAGGSWECQVVFEANTDNTNTQNDTVLVEYDSDSFSVEYEVESSSDNSPMDGPLEVSGESDVSSSAAKDAALVIVCETDVEYLADYSDSDNESETELTEADKWCCEYCKLKNPPFQRNCGGCWSVRPDWLPQVSNNSTDETCAPSQDSITTEDASCSQNSNLNPTPSLKMQDCPSSDSESKQDIEVDGEGCTEKNNSDLCVICYSRRKTASLVHGKTGHQACCYKCAKKLKKQRRPCPICRKPIQKVIRNFNV</sequence>
<protein>
    <submittedName>
        <fullName evidence="13">Uncharacterized protein</fullName>
    </submittedName>
</protein>
<feature type="compositionally biased region" description="Low complexity" evidence="9">
    <location>
        <begin position="160"/>
        <end position="181"/>
    </location>
</feature>
<evidence type="ECO:0000313" key="14">
    <source>
        <dbReference type="Proteomes" id="UP000076420"/>
    </source>
</evidence>
<dbReference type="SUPFAM" id="SSF57850">
    <property type="entry name" value="RING/U-box"/>
    <property type="match status" value="1"/>
</dbReference>
<dbReference type="PIRSF" id="PIRSF006748">
    <property type="entry name" value="p53_MDM_2/4"/>
    <property type="match status" value="1"/>
</dbReference>
<feature type="region of interest" description="Disordered" evidence="9">
    <location>
        <begin position="126"/>
        <end position="146"/>
    </location>
</feature>
<dbReference type="Pfam" id="PF13920">
    <property type="entry name" value="zf-C3HC4_3"/>
    <property type="match status" value="1"/>
</dbReference>
<dbReference type="SUPFAM" id="SSF47592">
    <property type="entry name" value="SWIB/MDM2 domain"/>
    <property type="match status" value="1"/>
</dbReference>
<dbReference type="PROSITE" id="PS50089">
    <property type="entry name" value="ZF_RING_2"/>
    <property type="match status" value="1"/>
</dbReference>
<evidence type="ECO:0000256" key="9">
    <source>
        <dbReference type="SAM" id="MobiDB-lite"/>
    </source>
</evidence>
<keyword evidence="5 7" id="KW-0862">Zinc</keyword>
<dbReference type="InterPro" id="IPR016495">
    <property type="entry name" value="p53_neg-reg_MDM_2/4"/>
</dbReference>
<reference evidence="13" key="1">
    <citation type="submission" date="2020-05" db="UniProtKB">
        <authorList>
            <consortium name="EnsemblMetazoa"/>
        </authorList>
    </citation>
    <scope>IDENTIFICATION</scope>
    <source>
        <strain evidence="13">BB02</strain>
    </source>
</reference>
<dbReference type="Gene3D" id="3.30.40.10">
    <property type="entry name" value="Zinc/RING finger domain, C3HC4 (zinc finger)"/>
    <property type="match status" value="1"/>
</dbReference>
<proteinExistence type="inferred from homology"/>
<dbReference type="VEuPathDB" id="VectorBase:BGLAX_037283"/>
<dbReference type="GO" id="GO:0005634">
    <property type="term" value="C:nucleus"/>
    <property type="evidence" value="ECO:0007669"/>
    <property type="project" value="UniProtKB-SubCell"/>
</dbReference>
<dbReference type="PROSITE" id="PS50199">
    <property type="entry name" value="ZF_RANBP2_2"/>
    <property type="match status" value="1"/>
</dbReference>
<evidence type="ECO:0000256" key="3">
    <source>
        <dbReference type="ARBA" id="ARBA00022723"/>
    </source>
</evidence>
<feature type="compositionally biased region" description="Basic residues" evidence="9">
    <location>
        <begin position="218"/>
        <end position="227"/>
    </location>
</feature>
<keyword evidence="3 7" id="KW-0479">Metal-binding</keyword>
<dbReference type="InterPro" id="IPR036443">
    <property type="entry name" value="Znf_RanBP2_sf"/>
</dbReference>
<dbReference type="PROSITE" id="PS01358">
    <property type="entry name" value="ZF_RANBP2_1"/>
    <property type="match status" value="1"/>
</dbReference>
<dbReference type="GO" id="GO:0016567">
    <property type="term" value="P:protein ubiquitination"/>
    <property type="evidence" value="ECO:0007669"/>
    <property type="project" value="TreeGrafter"/>
</dbReference>